<dbReference type="EMBL" id="ML976740">
    <property type="protein sequence ID" value="KAF1966862.1"/>
    <property type="molecule type" value="Genomic_DNA"/>
</dbReference>
<reference evidence="1" key="1">
    <citation type="journal article" date="2020" name="Stud. Mycol.">
        <title>101 Dothideomycetes genomes: a test case for predicting lifestyles and emergence of pathogens.</title>
        <authorList>
            <person name="Haridas S."/>
            <person name="Albert R."/>
            <person name="Binder M."/>
            <person name="Bloem J."/>
            <person name="Labutti K."/>
            <person name="Salamov A."/>
            <person name="Andreopoulos B."/>
            <person name="Baker S."/>
            <person name="Barry K."/>
            <person name="Bills G."/>
            <person name="Bluhm B."/>
            <person name="Cannon C."/>
            <person name="Castanera R."/>
            <person name="Culley D."/>
            <person name="Daum C."/>
            <person name="Ezra D."/>
            <person name="Gonzalez J."/>
            <person name="Henrissat B."/>
            <person name="Kuo A."/>
            <person name="Liang C."/>
            <person name="Lipzen A."/>
            <person name="Lutzoni F."/>
            <person name="Magnuson J."/>
            <person name="Mondo S."/>
            <person name="Nolan M."/>
            <person name="Ohm R."/>
            <person name="Pangilinan J."/>
            <person name="Park H.-J."/>
            <person name="Ramirez L."/>
            <person name="Alfaro M."/>
            <person name="Sun H."/>
            <person name="Tritt A."/>
            <person name="Yoshinaga Y."/>
            <person name="Zwiers L.-H."/>
            <person name="Turgeon B."/>
            <person name="Goodwin S."/>
            <person name="Spatafora J."/>
            <person name="Crous P."/>
            <person name="Grigoriev I."/>
        </authorList>
    </citation>
    <scope>NUCLEOTIDE SEQUENCE</scope>
    <source>
        <strain evidence="1">CBS 107.79</strain>
    </source>
</reference>
<organism evidence="1 2">
    <name type="scientific">Bimuria novae-zelandiae CBS 107.79</name>
    <dbReference type="NCBI Taxonomy" id="1447943"/>
    <lineage>
        <taxon>Eukaryota</taxon>
        <taxon>Fungi</taxon>
        <taxon>Dikarya</taxon>
        <taxon>Ascomycota</taxon>
        <taxon>Pezizomycotina</taxon>
        <taxon>Dothideomycetes</taxon>
        <taxon>Pleosporomycetidae</taxon>
        <taxon>Pleosporales</taxon>
        <taxon>Massarineae</taxon>
        <taxon>Didymosphaeriaceae</taxon>
        <taxon>Bimuria</taxon>
    </lineage>
</organism>
<protein>
    <submittedName>
        <fullName evidence="1">Uncharacterized protein</fullName>
    </submittedName>
</protein>
<name>A0A6A5USY1_9PLEO</name>
<sequence length="182" mass="20486">MLICIVCDLVKDVNIKEQIKQVNRILKPHPNLHHCLLSFGTENFPLRFLSALGCLCSSIEVLGVNSSTVSDAIAEHAIAKDNERIMKLLVKAMTYLDSVKELRITFRPRPSDQRNANDEPSRKMSADTMHQLLKEAMPSSNTNRIAFHAKSIRLPHNMIRSTNVITDRVFEYADEDGTVANA</sequence>
<keyword evidence="2" id="KW-1185">Reference proteome</keyword>
<gene>
    <name evidence="1" type="ORF">BU23DRAFT_603262</name>
</gene>
<evidence type="ECO:0000313" key="1">
    <source>
        <dbReference type="EMBL" id="KAF1966862.1"/>
    </source>
</evidence>
<accession>A0A6A5USY1</accession>
<dbReference type="Proteomes" id="UP000800036">
    <property type="component" value="Unassembled WGS sequence"/>
</dbReference>
<dbReference type="AlphaFoldDB" id="A0A6A5USY1"/>
<evidence type="ECO:0000313" key="2">
    <source>
        <dbReference type="Proteomes" id="UP000800036"/>
    </source>
</evidence>
<proteinExistence type="predicted"/>